<comment type="caution">
    <text evidence="11">The sequence shown here is derived from an EMBL/GenBank/DDBJ whole genome shotgun (WGS) entry which is preliminary data.</text>
</comment>
<evidence type="ECO:0000313" key="12">
    <source>
        <dbReference type="Proteomes" id="UP000187013"/>
    </source>
</evidence>
<name>A0A1Q3A8M7_ZYGRO</name>
<comment type="cofactor">
    <cofactor evidence="1">
        <name>Mn(2+)</name>
        <dbReference type="ChEBI" id="CHEBI:29035"/>
    </cofactor>
</comment>
<sequence>MEFTDVYIHIYIYISIRVNDSGRSSFIRRGLECYNSDLRDILHLKVRKMIRLSSRHVARYSSFTRPLKATTTRDTTFNQNAHGQVHKTPVGHHAKKMLAEGKPRLTRLSVDGPIECPLDSFQLLNSPLFNKGSAFTQEERTVFGLDALLPPQVNSLDEQVERAYQQLCYLKTPLAKNDFMTSLRVQNKVLFFALVSRHIRELVPIIYTPTEGDAIAAYSHRFRKPEGIFLDVTEPDSVERRIASYGEDKDVDYIVVTDSEGILGIGDQGIGGIRIAISKLALMTLCAGIHPGRVMPVCLDVGTNNKKLARDELYMGNRFSRIRGKQYDEFVDKFIKAVKKRFPSAVLHFEDFGVSNARRLLDTYRDQLPCFNDDIQGTGAVVMASLLAALKHTKRELKDTVVLVHGAGSAGLGIADQIVNHMVTRGLTLEDARSKIYLMDRRGIITNYLKDSTTSQQQAYAKDGETWSDINTASLLEVVSRVKPTCLIGCSTQAGAFNKTIVQEMYKHNKRPIIFPLSNPTRLHEAVPEDLLRWTDYNALVATGSPFPPVDGYRISENNNCFSFPGIGLGAVLSRSKVITNTMISAAVDELADLSPLEEGNSKPGLLPPMEVIRDTSNKVATAVILQALKEGQARVEEEDVPDSPGTKVKVPRDFEGCMEWVKNQMWKPIYRPMVKVEHDPKFHSHQY</sequence>
<dbReference type="SMART" id="SM00919">
    <property type="entry name" value="Malic_M"/>
    <property type="match status" value="1"/>
</dbReference>
<dbReference type="NCBIfam" id="NF010052">
    <property type="entry name" value="PRK13529.1"/>
    <property type="match status" value="1"/>
</dbReference>
<dbReference type="PRINTS" id="PR00072">
    <property type="entry name" value="MALOXRDTASE"/>
</dbReference>
<dbReference type="PROSITE" id="PS00331">
    <property type="entry name" value="MALIC_ENZYMES"/>
    <property type="match status" value="1"/>
</dbReference>
<dbReference type="SMART" id="SM01274">
    <property type="entry name" value="malic"/>
    <property type="match status" value="1"/>
</dbReference>
<dbReference type="SUPFAM" id="SSF53223">
    <property type="entry name" value="Aminoacid dehydrogenase-like, N-terminal domain"/>
    <property type="match status" value="1"/>
</dbReference>
<dbReference type="CDD" id="cd05312">
    <property type="entry name" value="NAD_bind_1_malic_enz"/>
    <property type="match status" value="1"/>
</dbReference>
<evidence type="ECO:0000313" key="11">
    <source>
        <dbReference type="EMBL" id="GAV52084.1"/>
    </source>
</evidence>
<evidence type="ECO:0000256" key="5">
    <source>
        <dbReference type="PIRSR" id="PIRSR000106-1"/>
    </source>
</evidence>
<feature type="domain" description="Malic enzyme N-terminal" evidence="10">
    <location>
        <begin position="184"/>
        <end position="365"/>
    </location>
</feature>
<dbReference type="Proteomes" id="UP000187013">
    <property type="component" value="Unassembled WGS sequence"/>
</dbReference>
<dbReference type="Pfam" id="PF03949">
    <property type="entry name" value="Malic_M"/>
    <property type="match status" value="1"/>
</dbReference>
<dbReference type="PANTHER" id="PTHR23406:SF34">
    <property type="entry name" value="NAD-DEPENDENT MALIC ENZYME, MITOCHONDRIAL"/>
    <property type="match status" value="1"/>
</dbReference>
<evidence type="ECO:0000256" key="2">
    <source>
        <dbReference type="ARBA" id="ARBA00008785"/>
    </source>
</evidence>
<dbReference type="SUPFAM" id="SSF51735">
    <property type="entry name" value="NAD(P)-binding Rossmann-fold domains"/>
    <property type="match status" value="1"/>
</dbReference>
<reference evidence="11 12" key="1">
    <citation type="submission" date="2016-08" db="EMBL/GenBank/DDBJ databases">
        <title>Draft genome sequence of allopolyploid Zygosaccharomyces rouxii.</title>
        <authorList>
            <person name="Watanabe J."/>
            <person name="Uehara K."/>
            <person name="Mogi Y."/>
            <person name="Tsukioka Y."/>
        </authorList>
    </citation>
    <scope>NUCLEOTIDE SEQUENCE [LARGE SCALE GENOMIC DNA]</scope>
    <source>
        <strain evidence="11 12">NBRC 110957</strain>
    </source>
</reference>
<dbReference type="InterPro" id="IPR046346">
    <property type="entry name" value="Aminoacid_DH-like_N_sf"/>
</dbReference>
<dbReference type="InterPro" id="IPR001891">
    <property type="entry name" value="Malic_OxRdtase"/>
</dbReference>
<dbReference type="GO" id="GO:0005829">
    <property type="term" value="C:cytosol"/>
    <property type="evidence" value="ECO:0007669"/>
    <property type="project" value="TreeGrafter"/>
</dbReference>
<feature type="binding site" evidence="7">
    <location>
        <position position="350"/>
    </location>
    <ligand>
        <name>a divalent metal cation</name>
        <dbReference type="ChEBI" id="CHEBI:60240"/>
    </ligand>
</feature>
<evidence type="ECO:0000256" key="3">
    <source>
        <dbReference type="ARBA" id="ARBA00022723"/>
    </source>
</evidence>
<dbReference type="Gene3D" id="3.40.50.720">
    <property type="entry name" value="NAD(P)-binding Rossmann-like Domain"/>
    <property type="match status" value="1"/>
</dbReference>
<evidence type="ECO:0000259" key="10">
    <source>
        <dbReference type="SMART" id="SM01274"/>
    </source>
</evidence>
<comment type="similarity">
    <text evidence="2 8">Belongs to the malic enzymes family.</text>
</comment>
<comment type="cofactor">
    <cofactor evidence="7">
        <name>Mg(2+)</name>
        <dbReference type="ChEBI" id="CHEBI:18420"/>
    </cofactor>
    <cofactor evidence="7">
        <name>Mn(2+)</name>
        <dbReference type="ChEBI" id="CHEBI:29035"/>
    </cofactor>
    <text evidence="7">Divalent metal cations. Prefers magnesium or manganese.</text>
</comment>
<keyword evidence="4" id="KW-0520">NAD</keyword>
<dbReference type="GO" id="GO:0005739">
    <property type="term" value="C:mitochondrion"/>
    <property type="evidence" value="ECO:0007669"/>
    <property type="project" value="TreeGrafter"/>
</dbReference>
<dbReference type="GO" id="GO:0046872">
    <property type="term" value="F:metal ion binding"/>
    <property type="evidence" value="ECO:0007669"/>
    <property type="project" value="UniProtKB-KW"/>
</dbReference>
<proteinExistence type="inferred from homology"/>
<evidence type="ECO:0000256" key="6">
    <source>
        <dbReference type="PIRSR" id="PIRSR000106-2"/>
    </source>
</evidence>
<feature type="binding site" evidence="6">
    <location>
        <position position="519"/>
    </location>
    <ligand>
        <name>(S)-malate</name>
        <dbReference type="ChEBI" id="CHEBI:15589"/>
    </ligand>
</feature>
<dbReference type="OrthoDB" id="5365701at2759"/>
<feature type="binding site" evidence="7">
    <location>
        <position position="374"/>
    </location>
    <ligand>
        <name>a divalent metal cation</name>
        <dbReference type="ChEBI" id="CHEBI:60240"/>
    </ligand>
</feature>
<dbReference type="InterPro" id="IPR012302">
    <property type="entry name" value="Malic_NAD-bd"/>
</dbReference>
<dbReference type="PIRSF" id="PIRSF000106">
    <property type="entry name" value="ME"/>
    <property type="match status" value="1"/>
</dbReference>
<dbReference type="GO" id="GO:0051287">
    <property type="term" value="F:NAD binding"/>
    <property type="evidence" value="ECO:0007669"/>
    <property type="project" value="InterPro"/>
</dbReference>
<evidence type="ECO:0000259" key="9">
    <source>
        <dbReference type="SMART" id="SM00919"/>
    </source>
</evidence>
<dbReference type="Gene3D" id="3.40.50.10380">
    <property type="entry name" value="Malic enzyme, N-terminal domain"/>
    <property type="match status" value="1"/>
</dbReference>
<dbReference type="InterPro" id="IPR015884">
    <property type="entry name" value="Malic_enzyme_CS"/>
</dbReference>
<evidence type="ECO:0000256" key="8">
    <source>
        <dbReference type="RuleBase" id="RU003426"/>
    </source>
</evidence>
<feature type="binding site" evidence="6">
    <location>
        <position position="559"/>
    </location>
    <ligand>
        <name>(S)-malate</name>
        <dbReference type="ChEBI" id="CHEBI:15589"/>
    </ligand>
</feature>
<dbReference type="InterPro" id="IPR012301">
    <property type="entry name" value="Malic_N_dom"/>
</dbReference>
<feature type="binding site" evidence="7">
    <location>
        <position position="351"/>
    </location>
    <ligand>
        <name>a divalent metal cation</name>
        <dbReference type="ChEBI" id="CHEBI:60240"/>
    </ligand>
</feature>
<feature type="active site" description="Proton donor" evidence="5">
    <location>
        <position position="207"/>
    </location>
</feature>
<evidence type="ECO:0000256" key="7">
    <source>
        <dbReference type="PIRSR" id="PIRSR000106-3"/>
    </source>
</evidence>
<dbReference type="GO" id="GO:0004471">
    <property type="term" value="F:malate dehydrogenase (decarboxylating) (NAD+) activity"/>
    <property type="evidence" value="ECO:0007669"/>
    <property type="project" value="TreeGrafter"/>
</dbReference>
<evidence type="ECO:0000256" key="4">
    <source>
        <dbReference type="ARBA" id="ARBA00023027"/>
    </source>
</evidence>
<gene>
    <name evidence="11" type="ORF">ZYGR_0AG00750</name>
</gene>
<keyword evidence="8" id="KW-0560">Oxidoreductase</keyword>
<dbReference type="GO" id="GO:0006108">
    <property type="term" value="P:malate metabolic process"/>
    <property type="evidence" value="ECO:0007669"/>
    <property type="project" value="TreeGrafter"/>
</dbReference>
<feature type="domain" description="Malic enzyme NAD-binding" evidence="9">
    <location>
        <begin position="375"/>
        <end position="629"/>
    </location>
</feature>
<accession>A0A1Q3A8M7</accession>
<dbReference type="InterPro" id="IPR037062">
    <property type="entry name" value="Malic_N_dom_sf"/>
</dbReference>
<dbReference type="InterPro" id="IPR036291">
    <property type="entry name" value="NAD(P)-bd_dom_sf"/>
</dbReference>
<feature type="active site" description="Proton acceptor" evidence="5">
    <location>
        <position position="279"/>
    </location>
</feature>
<organism evidence="11 12">
    <name type="scientific">Zygosaccharomyces rouxii</name>
    <dbReference type="NCBI Taxonomy" id="4956"/>
    <lineage>
        <taxon>Eukaryota</taxon>
        <taxon>Fungi</taxon>
        <taxon>Dikarya</taxon>
        <taxon>Ascomycota</taxon>
        <taxon>Saccharomycotina</taxon>
        <taxon>Saccharomycetes</taxon>
        <taxon>Saccharomycetales</taxon>
        <taxon>Saccharomycetaceae</taxon>
        <taxon>Zygosaccharomyces</taxon>
    </lineage>
</organism>
<dbReference type="PANTHER" id="PTHR23406">
    <property type="entry name" value="MALIC ENZYME-RELATED"/>
    <property type="match status" value="1"/>
</dbReference>
<protein>
    <recommendedName>
        <fullName evidence="8">Malic enzyme</fullName>
    </recommendedName>
</protein>
<dbReference type="Pfam" id="PF00390">
    <property type="entry name" value="malic"/>
    <property type="match status" value="1"/>
</dbReference>
<dbReference type="AlphaFoldDB" id="A0A1Q3A8M7"/>
<keyword evidence="3 7" id="KW-0479">Metal-binding</keyword>
<dbReference type="FunFam" id="3.40.50.10380:FF:000001">
    <property type="entry name" value="NAD-dependent malic enzyme"/>
    <property type="match status" value="1"/>
</dbReference>
<dbReference type="EMBL" id="BDGX01000033">
    <property type="protein sequence ID" value="GAV52084.1"/>
    <property type="molecule type" value="Genomic_DNA"/>
</dbReference>
<evidence type="ECO:0000256" key="1">
    <source>
        <dbReference type="ARBA" id="ARBA00001936"/>
    </source>
</evidence>